<feature type="compositionally biased region" description="Basic and acidic residues" evidence="4">
    <location>
        <begin position="826"/>
        <end position="864"/>
    </location>
</feature>
<dbReference type="Gene3D" id="2.30.42.10">
    <property type="match status" value="3"/>
</dbReference>
<proteinExistence type="predicted"/>
<dbReference type="SUPFAM" id="SSF50156">
    <property type="entry name" value="PDZ domain-like"/>
    <property type="match status" value="3"/>
</dbReference>
<dbReference type="CDD" id="cd06741">
    <property type="entry name" value="PDZ2_FL-whirlin"/>
    <property type="match status" value="1"/>
</dbReference>
<keyword evidence="7" id="KW-1185">Reference proteome</keyword>
<dbReference type="GO" id="GO:0005886">
    <property type="term" value="C:plasma membrane"/>
    <property type="evidence" value="ECO:0007669"/>
    <property type="project" value="TreeGrafter"/>
</dbReference>
<dbReference type="FunFam" id="2.30.42.10:FF:000087">
    <property type="entry name" value="Whirlin a"/>
    <property type="match status" value="1"/>
</dbReference>
<name>A0A1X7VBV8_AMPQE</name>
<evidence type="ECO:0000313" key="6">
    <source>
        <dbReference type="EnsemblMetazoa" id="Aqu2.1.37229_001"/>
    </source>
</evidence>
<protein>
    <recommendedName>
        <fullName evidence="5">PDZ domain-containing protein</fullName>
    </recommendedName>
</protein>
<evidence type="ECO:0000256" key="4">
    <source>
        <dbReference type="SAM" id="MobiDB-lite"/>
    </source>
</evidence>
<feature type="region of interest" description="Disordered" evidence="4">
    <location>
        <begin position="342"/>
        <end position="393"/>
    </location>
</feature>
<feature type="compositionally biased region" description="Basic and acidic residues" evidence="4">
    <location>
        <begin position="940"/>
        <end position="971"/>
    </location>
</feature>
<dbReference type="SMART" id="SM00228">
    <property type="entry name" value="PDZ"/>
    <property type="match status" value="3"/>
</dbReference>
<dbReference type="InterPro" id="IPR036034">
    <property type="entry name" value="PDZ_sf"/>
</dbReference>
<dbReference type="EnsemblMetazoa" id="Aqu2.1.37229_001">
    <property type="protein sequence ID" value="Aqu2.1.37229_001"/>
    <property type="gene ID" value="Aqu2.1.37229"/>
</dbReference>
<dbReference type="PANTHER" id="PTHR23116">
    <property type="entry name" value="PDZ DOMAIN CONTAINING WHIRLIN AND HARMONIN-RELATED"/>
    <property type="match status" value="1"/>
</dbReference>
<dbReference type="PROSITE" id="PS50106">
    <property type="entry name" value="PDZ"/>
    <property type="match status" value="3"/>
</dbReference>
<feature type="region of interest" description="Disordered" evidence="4">
    <location>
        <begin position="880"/>
        <end position="1104"/>
    </location>
</feature>
<organism evidence="6">
    <name type="scientific">Amphimedon queenslandica</name>
    <name type="common">Sponge</name>
    <dbReference type="NCBI Taxonomy" id="400682"/>
    <lineage>
        <taxon>Eukaryota</taxon>
        <taxon>Metazoa</taxon>
        <taxon>Porifera</taxon>
        <taxon>Demospongiae</taxon>
        <taxon>Heteroscleromorpha</taxon>
        <taxon>Haplosclerida</taxon>
        <taxon>Niphatidae</taxon>
        <taxon>Amphimedon</taxon>
    </lineage>
</organism>
<evidence type="ECO:0000256" key="2">
    <source>
        <dbReference type="ARBA" id="ARBA00022737"/>
    </source>
</evidence>
<feature type="compositionally biased region" description="Basic and acidic residues" evidence="4">
    <location>
        <begin position="704"/>
        <end position="819"/>
    </location>
</feature>
<feature type="compositionally biased region" description="Polar residues" evidence="4">
    <location>
        <begin position="348"/>
        <end position="365"/>
    </location>
</feature>
<feature type="domain" description="PDZ" evidence="5">
    <location>
        <begin position="1157"/>
        <end position="1229"/>
    </location>
</feature>
<dbReference type="EnsemblMetazoa" id="XM_003384986.3">
    <property type="protein sequence ID" value="XP_003385034.3"/>
    <property type="gene ID" value="LOC100639144"/>
</dbReference>
<feature type="domain" description="PDZ" evidence="5">
    <location>
        <begin position="128"/>
        <end position="210"/>
    </location>
</feature>
<dbReference type="AlphaFoldDB" id="A0A1X7VBV8"/>
<dbReference type="InterPro" id="IPR001478">
    <property type="entry name" value="PDZ"/>
</dbReference>
<gene>
    <name evidence="6" type="primary">100639144</name>
</gene>
<evidence type="ECO:0000259" key="5">
    <source>
        <dbReference type="PROSITE" id="PS50106"/>
    </source>
</evidence>
<comment type="subcellular location">
    <subcellularLocation>
        <location evidence="1">Cell projection</location>
    </subcellularLocation>
</comment>
<feature type="compositionally biased region" description="Basic and acidic residues" evidence="4">
    <location>
        <begin position="880"/>
        <end position="901"/>
    </location>
</feature>
<dbReference type="Pfam" id="PF00595">
    <property type="entry name" value="PDZ"/>
    <property type="match status" value="3"/>
</dbReference>
<feature type="compositionally biased region" description="Acidic residues" evidence="4">
    <location>
        <begin position="924"/>
        <end position="939"/>
    </location>
</feature>
<feature type="compositionally biased region" description="Basic and acidic residues" evidence="4">
    <location>
        <begin position="979"/>
        <end position="1063"/>
    </location>
</feature>
<keyword evidence="3" id="KW-0966">Cell projection</keyword>
<dbReference type="KEGG" id="aqu:100639144"/>
<dbReference type="GO" id="GO:0042995">
    <property type="term" value="C:cell projection"/>
    <property type="evidence" value="ECO:0007669"/>
    <property type="project" value="UniProtKB-SubCell"/>
</dbReference>
<dbReference type="OrthoDB" id="10029564at2759"/>
<reference evidence="6" key="2">
    <citation type="submission" date="2017-05" db="UniProtKB">
        <authorList>
            <consortium name="EnsemblMetazoa"/>
        </authorList>
    </citation>
    <scope>IDENTIFICATION</scope>
</reference>
<evidence type="ECO:0000313" key="7">
    <source>
        <dbReference type="Proteomes" id="UP000007879"/>
    </source>
</evidence>
<feature type="region of interest" description="Disordered" evidence="4">
    <location>
        <begin position="642"/>
        <end position="666"/>
    </location>
</feature>
<feature type="region of interest" description="Disordered" evidence="4">
    <location>
        <begin position="704"/>
        <end position="864"/>
    </location>
</feature>
<accession>A0A1X7VBV8</accession>
<dbReference type="CDD" id="cd00136">
    <property type="entry name" value="PDZ_canonical"/>
    <property type="match status" value="1"/>
</dbReference>
<dbReference type="STRING" id="400682.A0A1X7VBV8"/>
<keyword evidence="2" id="KW-0677">Repeat</keyword>
<dbReference type="PANTHER" id="PTHR23116:SF29">
    <property type="entry name" value="PDZ DOMAIN-CONTAINING PROTEIN 7"/>
    <property type="match status" value="1"/>
</dbReference>
<reference evidence="7" key="1">
    <citation type="journal article" date="2010" name="Nature">
        <title>The Amphimedon queenslandica genome and the evolution of animal complexity.</title>
        <authorList>
            <person name="Srivastava M."/>
            <person name="Simakov O."/>
            <person name="Chapman J."/>
            <person name="Fahey B."/>
            <person name="Gauthier M.E."/>
            <person name="Mitros T."/>
            <person name="Richards G.S."/>
            <person name="Conaco C."/>
            <person name="Dacre M."/>
            <person name="Hellsten U."/>
            <person name="Larroux C."/>
            <person name="Putnam N.H."/>
            <person name="Stanke M."/>
            <person name="Adamska M."/>
            <person name="Darling A."/>
            <person name="Degnan S.M."/>
            <person name="Oakley T.H."/>
            <person name="Plachetzki D.C."/>
            <person name="Zhai Y."/>
            <person name="Adamski M."/>
            <person name="Calcino A."/>
            <person name="Cummins S.F."/>
            <person name="Goodstein D.M."/>
            <person name="Harris C."/>
            <person name="Jackson D.J."/>
            <person name="Leys S.P."/>
            <person name="Shu S."/>
            <person name="Woodcroft B.J."/>
            <person name="Vervoort M."/>
            <person name="Kosik K.S."/>
            <person name="Manning G."/>
            <person name="Degnan B.M."/>
            <person name="Rokhsar D.S."/>
        </authorList>
    </citation>
    <scope>NUCLEOTIDE SEQUENCE [LARGE SCALE GENOMIC DNA]</scope>
</reference>
<dbReference type="Gene3D" id="1.20.1160.20">
    <property type="match status" value="2"/>
</dbReference>
<dbReference type="InterPro" id="IPR051844">
    <property type="entry name" value="USH2_Complex_Protein"/>
</dbReference>
<feature type="domain" description="PDZ" evidence="5">
    <location>
        <begin position="254"/>
        <end position="323"/>
    </location>
</feature>
<dbReference type="Proteomes" id="UP000007879">
    <property type="component" value="Unassembled WGS sequence"/>
</dbReference>
<feature type="compositionally biased region" description="Low complexity" evidence="4">
    <location>
        <begin position="1086"/>
        <end position="1096"/>
    </location>
</feature>
<dbReference type="eggNOG" id="ENOG502RX0K">
    <property type="taxonomic scope" value="Eukaryota"/>
</dbReference>
<evidence type="ECO:0000256" key="1">
    <source>
        <dbReference type="ARBA" id="ARBA00004316"/>
    </source>
</evidence>
<evidence type="ECO:0000256" key="3">
    <source>
        <dbReference type="ARBA" id="ARBA00023273"/>
    </source>
</evidence>
<dbReference type="InParanoid" id="A0A1X7VBV8"/>
<sequence length="1248" mass="144660">MSMATYSSHTLPSRGGGGGGRFYSGSAGLMEKIHEMLTERECSIFNEGLAAYHKRRDVSRFVESLSLVLNTNGKRQLLVPIRNQFIKPSDLIKFNDLSIKYGIALPLKGNTAKSGKKMFNKTQTGPKVLEIKRDEKGEWGFSIRGGIDHGIGIFVSWVDRGSNAEKAGLKVGDYIHRVNEVGLEGLTFAQATQIFRNRSKIRMVITSYGRIPGFQFANKSFRWVNREGKPVLPPTEIESLGMTSGGHVDPNVRKVSFTVESGQVLGISIRGGAEHGLGIYVSEVDAGSVAETNGIKRGEQILEVNGISYINILHPDAAKGLKEERVMTMRLKDVGKLPHSKIPPVVPQTWQQEPSVAASHTTRSMRSLPGTMKKGTEYTDSSKPAEGTGGTPVMITKRALTPGRGIMNEVAESLLTKSEMTTFTYYITKYEHNQISVESLVESLLKLLNTDKKMNLIGEVRNIIREKDLDLYNELTAQKELQSFRASKSLYDSDDDDMAVVHAINGIKTPQKGFNDDDSLDDVPQRFQTVPITIHPPPPPPREGDTSTPRLIATSMKDRRRNLHESIMEDDSWEDSTLPRPLHTNTVDDETMKRKMKEIEEKTKLELEEQLKKEYEEQLAEKLRAEQEEIERIKEEMRLEKEAMEKQLQDLSAKEGGESITDKEKLEEEIWKQAEESLRQELKDQIEKESQQKLKEEYDKLLETSLAEERKKTEAERKIREELEKKQREKNVIEREKEEQKRIEIEDRARRDAEDKARREYEQRLQRESEEKARLAEEIKSYRSIKMEMESERDQKERLEKAKKNAERKAEEEEAEKEKIRKKLKKEKEEAEERAEKEEAEKRKIEKQLKREKEDAEEKAEREAAEKLKLKALLEKKEKELEEKEREHAEREAALKAEQKKQKAKQQQVKPVQQVIRKEPEAKEESEDEEEGMDEDEEEELRRQEEEELRRQEEEEERRREEERKKEEKRKQQERKKAKQEEERRKRQQERELARQAEEERLRRMREEEERQQREEEQRRQREEEEERRMREVEERRQREEEEEERRREEEERKRMEERRLSKEGSFFDPVLMDELVISSLPTQAPAPTGGSSASSRPHVTFQDQKQKEQKIIENERKLAEQMLAVRLREKKNESKEEEEGRFSFAGYTNLKGTMAKVTVKKVNKKLGIAVDGGSNTKQRAVIVRQVVPDGSAALTGKDLEIGQQILAVNGKSLKGLKHKDAVMAIKNAFDGPMQKVIEFDMLIPDAS</sequence>
<feature type="compositionally biased region" description="Low complexity" evidence="4">
    <location>
        <begin position="905"/>
        <end position="915"/>
    </location>
</feature>